<sequence length="82" mass="9236">MAGTTTRNDAESSMSSDAVGIPTDLNRIKTRIPLNNNDNIHISSNSVHTKSLKSWFKQKHQRSFGRGFVKLHSSREVYFSSL</sequence>
<feature type="compositionally biased region" description="Polar residues" evidence="1">
    <location>
        <begin position="1"/>
        <end position="16"/>
    </location>
</feature>
<dbReference type="EMBL" id="CM007899">
    <property type="protein sequence ID" value="OTG11852.1"/>
    <property type="molecule type" value="Genomic_DNA"/>
</dbReference>
<dbReference type="InParanoid" id="A0A251TMK0"/>
<evidence type="ECO:0000256" key="1">
    <source>
        <dbReference type="SAM" id="MobiDB-lite"/>
    </source>
</evidence>
<evidence type="ECO:0000313" key="3">
    <source>
        <dbReference type="Proteomes" id="UP000215914"/>
    </source>
</evidence>
<feature type="region of interest" description="Disordered" evidence="1">
    <location>
        <begin position="1"/>
        <end position="22"/>
    </location>
</feature>
<keyword evidence="3" id="KW-1185">Reference proteome</keyword>
<dbReference type="AlphaFoldDB" id="A0A251TMK0"/>
<reference evidence="3" key="1">
    <citation type="journal article" date="2017" name="Nature">
        <title>The sunflower genome provides insights into oil metabolism, flowering and Asterid evolution.</title>
        <authorList>
            <person name="Badouin H."/>
            <person name="Gouzy J."/>
            <person name="Grassa C.J."/>
            <person name="Murat F."/>
            <person name="Staton S.E."/>
            <person name="Cottret L."/>
            <person name="Lelandais-Briere C."/>
            <person name="Owens G.L."/>
            <person name="Carrere S."/>
            <person name="Mayjonade B."/>
            <person name="Legrand L."/>
            <person name="Gill N."/>
            <person name="Kane N.C."/>
            <person name="Bowers J.E."/>
            <person name="Hubner S."/>
            <person name="Bellec A."/>
            <person name="Berard A."/>
            <person name="Berges H."/>
            <person name="Blanchet N."/>
            <person name="Boniface M.C."/>
            <person name="Brunel D."/>
            <person name="Catrice O."/>
            <person name="Chaidir N."/>
            <person name="Claudel C."/>
            <person name="Donnadieu C."/>
            <person name="Faraut T."/>
            <person name="Fievet G."/>
            <person name="Helmstetter N."/>
            <person name="King M."/>
            <person name="Knapp S.J."/>
            <person name="Lai Z."/>
            <person name="Le Paslier M.C."/>
            <person name="Lippi Y."/>
            <person name="Lorenzon L."/>
            <person name="Mandel J.R."/>
            <person name="Marage G."/>
            <person name="Marchand G."/>
            <person name="Marquand E."/>
            <person name="Bret-Mestries E."/>
            <person name="Morien E."/>
            <person name="Nambeesan S."/>
            <person name="Nguyen T."/>
            <person name="Pegot-Espagnet P."/>
            <person name="Pouilly N."/>
            <person name="Raftis F."/>
            <person name="Sallet E."/>
            <person name="Schiex T."/>
            <person name="Thomas J."/>
            <person name="Vandecasteele C."/>
            <person name="Vares D."/>
            <person name="Vear F."/>
            <person name="Vautrin S."/>
            <person name="Crespi M."/>
            <person name="Mangin B."/>
            <person name="Burke J.M."/>
            <person name="Salse J."/>
            <person name="Munos S."/>
            <person name="Vincourt P."/>
            <person name="Rieseberg L.H."/>
            <person name="Langlade N.B."/>
        </authorList>
    </citation>
    <scope>NUCLEOTIDE SEQUENCE [LARGE SCALE GENOMIC DNA]</scope>
    <source>
        <strain evidence="3">cv. SF193</strain>
    </source>
</reference>
<dbReference type="Proteomes" id="UP000215914">
    <property type="component" value="Chromosome 10"/>
</dbReference>
<organism evidence="2 3">
    <name type="scientific">Helianthus annuus</name>
    <name type="common">Common sunflower</name>
    <dbReference type="NCBI Taxonomy" id="4232"/>
    <lineage>
        <taxon>Eukaryota</taxon>
        <taxon>Viridiplantae</taxon>
        <taxon>Streptophyta</taxon>
        <taxon>Embryophyta</taxon>
        <taxon>Tracheophyta</taxon>
        <taxon>Spermatophyta</taxon>
        <taxon>Magnoliopsida</taxon>
        <taxon>eudicotyledons</taxon>
        <taxon>Gunneridae</taxon>
        <taxon>Pentapetalae</taxon>
        <taxon>asterids</taxon>
        <taxon>campanulids</taxon>
        <taxon>Asterales</taxon>
        <taxon>Asteraceae</taxon>
        <taxon>Asteroideae</taxon>
        <taxon>Heliantheae alliance</taxon>
        <taxon>Heliantheae</taxon>
        <taxon>Helianthus</taxon>
    </lineage>
</organism>
<proteinExistence type="predicted"/>
<gene>
    <name evidence="2" type="ORF">HannXRQ_Chr10g0303351</name>
</gene>
<accession>A0A251TMK0</accession>
<evidence type="ECO:0000313" key="2">
    <source>
        <dbReference type="EMBL" id="OTG11852.1"/>
    </source>
</evidence>
<protein>
    <submittedName>
        <fullName evidence="2">Uncharacterized protein</fullName>
    </submittedName>
</protein>
<name>A0A251TMK0_HELAN</name>